<dbReference type="STRING" id="1423783.FC50_GL000275"/>
<evidence type="ECO:0000256" key="4">
    <source>
        <dbReference type="ARBA" id="ARBA00022989"/>
    </source>
</evidence>
<proteinExistence type="predicted"/>
<dbReference type="Pfam" id="PF01554">
    <property type="entry name" value="MatE"/>
    <property type="match status" value="1"/>
</dbReference>
<dbReference type="NCBIfam" id="NF041503">
    <property type="entry name" value="WZX_like"/>
    <property type="match status" value="1"/>
</dbReference>
<evidence type="ECO:0000256" key="3">
    <source>
        <dbReference type="ARBA" id="ARBA00022692"/>
    </source>
</evidence>
<dbReference type="PATRIC" id="fig|1423783.4.peg.287"/>
<evidence type="ECO:0000256" key="2">
    <source>
        <dbReference type="ARBA" id="ARBA00022475"/>
    </source>
</evidence>
<feature type="transmembrane region" description="Helical" evidence="6">
    <location>
        <begin position="12"/>
        <end position="37"/>
    </location>
</feature>
<feature type="transmembrane region" description="Helical" evidence="6">
    <location>
        <begin position="108"/>
        <end position="129"/>
    </location>
</feature>
<keyword evidence="3 6" id="KW-0812">Transmembrane</keyword>
<dbReference type="GO" id="GO:0005886">
    <property type="term" value="C:plasma membrane"/>
    <property type="evidence" value="ECO:0007669"/>
    <property type="project" value="UniProtKB-SubCell"/>
</dbReference>
<accession>A0A0R1UB20</accession>
<dbReference type="InterPro" id="IPR002528">
    <property type="entry name" value="MATE_fam"/>
</dbReference>
<feature type="transmembrane region" description="Helical" evidence="6">
    <location>
        <begin position="335"/>
        <end position="355"/>
    </location>
</feature>
<keyword evidence="4 6" id="KW-1133">Transmembrane helix</keyword>
<dbReference type="PANTHER" id="PTHR30250">
    <property type="entry name" value="PST FAMILY PREDICTED COLANIC ACID TRANSPORTER"/>
    <property type="match status" value="1"/>
</dbReference>
<organism evidence="7 8">
    <name type="scientific">Lacticaseibacillus pantheris DSM 15945 = JCM 12539 = NBRC 106106</name>
    <dbReference type="NCBI Taxonomy" id="1423783"/>
    <lineage>
        <taxon>Bacteria</taxon>
        <taxon>Bacillati</taxon>
        <taxon>Bacillota</taxon>
        <taxon>Bacilli</taxon>
        <taxon>Lactobacillales</taxon>
        <taxon>Lactobacillaceae</taxon>
        <taxon>Lacticaseibacillus</taxon>
    </lineage>
</organism>
<dbReference type="AlphaFoldDB" id="A0A0R1UB20"/>
<feature type="transmembrane region" description="Helical" evidence="6">
    <location>
        <begin position="141"/>
        <end position="159"/>
    </location>
</feature>
<evidence type="ECO:0000313" key="8">
    <source>
        <dbReference type="Proteomes" id="UP000051922"/>
    </source>
</evidence>
<gene>
    <name evidence="7" type="ORF">FC50_GL000275</name>
</gene>
<keyword evidence="2" id="KW-1003">Cell membrane</keyword>
<dbReference type="RefSeq" id="WP_056956144.1">
    <property type="nucleotide sequence ID" value="NZ_AZFJ01000007.1"/>
</dbReference>
<protein>
    <submittedName>
        <fullName evidence="7">Polysaccharide biosynthesis protein</fullName>
    </submittedName>
</protein>
<evidence type="ECO:0000256" key="1">
    <source>
        <dbReference type="ARBA" id="ARBA00004651"/>
    </source>
</evidence>
<feature type="transmembrane region" description="Helical" evidence="6">
    <location>
        <begin position="180"/>
        <end position="198"/>
    </location>
</feature>
<dbReference type="InterPro" id="IPR048122">
    <property type="entry name" value="WZX-like"/>
</dbReference>
<name>A0A0R1UB20_9LACO</name>
<dbReference type="OrthoDB" id="2864264at2"/>
<comment type="subcellular location">
    <subcellularLocation>
        <location evidence="1">Cell membrane</location>
        <topology evidence="1">Multi-pass membrane protein</topology>
    </subcellularLocation>
</comment>
<dbReference type="InterPro" id="IPR050833">
    <property type="entry name" value="Poly_Biosynth_Transport"/>
</dbReference>
<keyword evidence="5 6" id="KW-0472">Membrane</keyword>
<dbReference type="EMBL" id="AZFJ01000007">
    <property type="protein sequence ID" value="KRL88085.1"/>
    <property type="molecule type" value="Genomic_DNA"/>
</dbReference>
<feature type="transmembrane region" description="Helical" evidence="6">
    <location>
        <begin position="397"/>
        <end position="416"/>
    </location>
</feature>
<feature type="transmembrane region" description="Helical" evidence="6">
    <location>
        <begin position="367"/>
        <end position="390"/>
    </location>
</feature>
<evidence type="ECO:0000256" key="5">
    <source>
        <dbReference type="ARBA" id="ARBA00023136"/>
    </source>
</evidence>
<feature type="transmembrane region" description="Helical" evidence="6">
    <location>
        <begin position="43"/>
        <end position="62"/>
    </location>
</feature>
<evidence type="ECO:0000256" key="6">
    <source>
        <dbReference type="SAM" id="Phobius"/>
    </source>
</evidence>
<evidence type="ECO:0000313" key="7">
    <source>
        <dbReference type="EMBL" id="KRL88085.1"/>
    </source>
</evidence>
<keyword evidence="8" id="KW-1185">Reference proteome</keyword>
<dbReference type="Proteomes" id="UP000051922">
    <property type="component" value="Unassembled WGS sequence"/>
</dbReference>
<feature type="transmembrane region" description="Helical" evidence="6">
    <location>
        <begin position="422"/>
        <end position="440"/>
    </location>
</feature>
<sequence>MSDGMSTSTKKILWTYIGTAVSMSSNFLILPFIFKYLNTQEIGFWYILLSINGLVSLFDFGFDPSFARNIAYVWSGAQTLLRKGANEVSGDKGTNFFLLGRIIASARYIYMLLSVLATLLIAILGTVYVSRVVFPTLSGEWYYASWVVFCCSMFINLYYGYMSALLRGTGKIVEVNKSMVLARTIQLSVTIILLIFHAGFIAPVLGLLFYGISYRQFCRAFFFSDKRIKANIIALKRKIEINEIKSVLLTIWPNSWRDGLVSLSNYVVTQGTSLIAGAFMPLGQVGVYSLGVQFASSLTVGANAVSNAVHPYVQSAFVKRDFEGMGISVARTTKLYTLTTIIGSFVVYFAVFPVLHFFKHSSTPSLALFSMLMLYYFLFYLQSSFAAYIADMNEIPYMKSFVITSVIFLLISPISLSLSGGNAEIFVVVAVVCQLVYNNWKWPMFFINKIGIKLTDFFKLMLNSGIRLTK</sequence>
<dbReference type="PANTHER" id="PTHR30250:SF26">
    <property type="entry name" value="PSMA PROTEIN"/>
    <property type="match status" value="1"/>
</dbReference>
<reference evidence="7 8" key="1">
    <citation type="journal article" date="2015" name="Genome Announc.">
        <title>Expanding the biotechnology potential of lactobacilli through comparative genomics of 213 strains and associated genera.</title>
        <authorList>
            <person name="Sun Z."/>
            <person name="Harris H.M."/>
            <person name="McCann A."/>
            <person name="Guo C."/>
            <person name="Argimon S."/>
            <person name="Zhang W."/>
            <person name="Yang X."/>
            <person name="Jeffery I.B."/>
            <person name="Cooney J.C."/>
            <person name="Kagawa T.F."/>
            <person name="Liu W."/>
            <person name="Song Y."/>
            <person name="Salvetti E."/>
            <person name="Wrobel A."/>
            <person name="Rasinkangas P."/>
            <person name="Parkhill J."/>
            <person name="Rea M.C."/>
            <person name="O'Sullivan O."/>
            <person name="Ritari J."/>
            <person name="Douillard F.P."/>
            <person name="Paul Ross R."/>
            <person name="Yang R."/>
            <person name="Briner A.E."/>
            <person name="Felis G.E."/>
            <person name="de Vos W.M."/>
            <person name="Barrangou R."/>
            <person name="Klaenhammer T.R."/>
            <person name="Caufield P.W."/>
            <person name="Cui Y."/>
            <person name="Zhang H."/>
            <person name="O'Toole P.W."/>
        </authorList>
    </citation>
    <scope>NUCLEOTIDE SEQUENCE [LARGE SCALE GENOMIC DNA]</scope>
    <source>
        <strain evidence="7 8">DSM 15945</strain>
    </source>
</reference>
<comment type="caution">
    <text evidence="7">The sequence shown here is derived from an EMBL/GenBank/DDBJ whole genome shotgun (WGS) entry which is preliminary data.</text>
</comment>